<sequence length="91" mass="10673">MLNLRYQSAFKSDYKRIRKRGYDIRRLEDVIETLAKELPLPKECRAHDLGGNWSGFRECHIEPDWLLVYAIDHNDLVLILSRTGSHSDLFG</sequence>
<dbReference type="Proteomes" id="UP000473699">
    <property type="component" value="Unassembled WGS sequence"/>
</dbReference>
<evidence type="ECO:0000256" key="3">
    <source>
        <dbReference type="PIRSR" id="PIRSR006156-1"/>
    </source>
</evidence>
<comment type="similarity">
    <text evidence="2">Belongs to the RelE toxin family. YafQ subfamily.</text>
</comment>
<keyword evidence="1" id="KW-1277">Toxin-antitoxin system</keyword>
<evidence type="ECO:0000256" key="2">
    <source>
        <dbReference type="ARBA" id="ARBA00061366"/>
    </source>
</evidence>
<dbReference type="GO" id="GO:0006415">
    <property type="term" value="P:translational termination"/>
    <property type="evidence" value="ECO:0007669"/>
    <property type="project" value="TreeGrafter"/>
</dbReference>
<dbReference type="InterPro" id="IPR007712">
    <property type="entry name" value="RelE/ParE_toxin"/>
</dbReference>
<accession>A0A6L5Y9I2</accession>
<dbReference type="PANTHER" id="PTHR40588:SF1">
    <property type="entry name" value="MRNA INTERFERASE TOXIN YAFQ"/>
    <property type="match status" value="1"/>
</dbReference>
<organism evidence="4 5">
    <name type="scientific">Pyramidobacter porci</name>
    <dbReference type="NCBI Taxonomy" id="2605789"/>
    <lineage>
        <taxon>Bacteria</taxon>
        <taxon>Thermotogati</taxon>
        <taxon>Synergistota</taxon>
        <taxon>Synergistia</taxon>
        <taxon>Synergistales</taxon>
        <taxon>Dethiosulfovibrionaceae</taxon>
        <taxon>Pyramidobacter</taxon>
    </lineage>
</organism>
<dbReference type="NCBIfam" id="TIGR02385">
    <property type="entry name" value="RelE_StbE"/>
    <property type="match status" value="1"/>
</dbReference>
<dbReference type="Pfam" id="PF15738">
    <property type="entry name" value="YafQ_toxin"/>
    <property type="match status" value="1"/>
</dbReference>
<feature type="active site" description="Proton donor" evidence="3">
    <location>
        <position position="86"/>
    </location>
</feature>
<dbReference type="AlphaFoldDB" id="A0A6L5Y9I2"/>
<dbReference type="GO" id="GO:0006402">
    <property type="term" value="P:mRNA catabolic process"/>
    <property type="evidence" value="ECO:0007669"/>
    <property type="project" value="TreeGrafter"/>
</dbReference>
<reference evidence="4 5" key="1">
    <citation type="submission" date="2019-08" db="EMBL/GenBank/DDBJ databases">
        <title>In-depth cultivation of the pig gut microbiome towards novel bacterial diversity and tailored functional studies.</title>
        <authorList>
            <person name="Wylensek D."/>
            <person name="Hitch T.C.A."/>
            <person name="Clavel T."/>
        </authorList>
    </citation>
    <scope>NUCLEOTIDE SEQUENCE [LARGE SCALE GENOMIC DNA]</scope>
    <source>
        <strain evidence="4 5">SM-530-WT-4B</strain>
    </source>
</reference>
<dbReference type="PIRSF" id="PIRSF006156">
    <property type="entry name" value="YafQ"/>
    <property type="match status" value="1"/>
</dbReference>
<evidence type="ECO:0000313" key="4">
    <source>
        <dbReference type="EMBL" id="MST54765.1"/>
    </source>
</evidence>
<protein>
    <submittedName>
        <fullName evidence="4">Type II toxin-antitoxin system YafQ family toxin</fullName>
    </submittedName>
</protein>
<gene>
    <name evidence="4" type="ORF">FYJ74_01690</name>
</gene>
<proteinExistence type="inferred from homology"/>
<keyword evidence="5" id="KW-1185">Reference proteome</keyword>
<dbReference type="InterPro" id="IPR004386">
    <property type="entry name" value="Toxin_YafQ-like"/>
</dbReference>
<dbReference type="Gene3D" id="3.30.2310.20">
    <property type="entry name" value="RelE-like"/>
    <property type="match status" value="1"/>
</dbReference>
<name>A0A6L5Y9I2_9BACT</name>
<evidence type="ECO:0000256" key="1">
    <source>
        <dbReference type="ARBA" id="ARBA00022649"/>
    </source>
</evidence>
<dbReference type="GO" id="GO:0004521">
    <property type="term" value="F:RNA endonuclease activity"/>
    <property type="evidence" value="ECO:0007669"/>
    <property type="project" value="TreeGrafter"/>
</dbReference>
<dbReference type="InterPro" id="IPR035093">
    <property type="entry name" value="RelE/ParE_toxin_dom_sf"/>
</dbReference>
<dbReference type="RefSeq" id="WP_154527882.1">
    <property type="nucleotide sequence ID" value="NZ_VUNH01000001.1"/>
</dbReference>
<evidence type="ECO:0000313" key="5">
    <source>
        <dbReference type="Proteomes" id="UP000473699"/>
    </source>
</evidence>
<dbReference type="EMBL" id="VUNH01000001">
    <property type="protein sequence ID" value="MST54765.1"/>
    <property type="molecule type" value="Genomic_DNA"/>
</dbReference>
<dbReference type="SUPFAM" id="SSF143011">
    <property type="entry name" value="RelE-like"/>
    <property type="match status" value="1"/>
</dbReference>
<comment type="caution">
    <text evidence="4">The sequence shown here is derived from an EMBL/GenBank/DDBJ whole genome shotgun (WGS) entry which is preliminary data.</text>
</comment>
<dbReference type="FunFam" id="3.30.2310.20:FF:000003">
    <property type="entry name" value="Type II toxin-antitoxin system YafQ family toxin"/>
    <property type="match status" value="1"/>
</dbReference>
<dbReference type="PANTHER" id="PTHR40588">
    <property type="entry name" value="MRNA INTERFERASE TOXIN YAFQ"/>
    <property type="match status" value="1"/>
</dbReference>